<evidence type="ECO:0000313" key="4">
    <source>
        <dbReference type="Proteomes" id="UP000183832"/>
    </source>
</evidence>
<dbReference type="InterPro" id="IPR002861">
    <property type="entry name" value="Reeler_dom"/>
</dbReference>
<dbReference type="PANTHER" id="PTHR45828">
    <property type="entry name" value="CYTOCHROME B561/FERRIC REDUCTASE TRANSMEMBRANE"/>
    <property type="match status" value="1"/>
</dbReference>
<dbReference type="PROSITE" id="PS51019">
    <property type="entry name" value="REELIN"/>
    <property type="match status" value="1"/>
</dbReference>
<dbReference type="STRING" id="568069.A0A1J1IMA2"/>
<gene>
    <name evidence="3" type="ORF">CLUMA_CG014324</name>
</gene>
<accession>A0A1J1IMA2</accession>
<feature type="signal peptide" evidence="1">
    <location>
        <begin position="1"/>
        <end position="19"/>
    </location>
</feature>
<feature type="domain" description="Reelin" evidence="2">
    <location>
        <begin position="14"/>
        <end position="167"/>
    </location>
</feature>
<evidence type="ECO:0000256" key="1">
    <source>
        <dbReference type="SAM" id="SignalP"/>
    </source>
</evidence>
<keyword evidence="4" id="KW-1185">Reference proteome</keyword>
<evidence type="ECO:0000313" key="3">
    <source>
        <dbReference type="EMBL" id="CRL01375.1"/>
    </source>
</evidence>
<dbReference type="GO" id="GO:0016020">
    <property type="term" value="C:membrane"/>
    <property type="evidence" value="ECO:0007669"/>
    <property type="project" value="TreeGrafter"/>
</dbReference>
<dbReference type="InterPro" id="IPR051237">
    <property type="entry name" value="Ferric-chelate_Red/DefProt"/>
</dbReference>
<name>A0A1J1IMA2_9DIPT</name>
<dbReference type="Proteomes" id="UP000183832">
    <property type="component" value="Unassembled WGS sequence"/>
</dbReference>
<dbReference type="Pfam" id="PF02014">
    <property type="entry name" value="Reeler"/>
    <property type="match status" value="1"/>
</dbReference>
<reference evidence="3 4" key="1">
    <citation type="submission" date="2015-04" db="EMBL/GenBank/DDBJ databases">
        <authorList>
            <person name="Syromyatnikov M.Y."/>
            <person name="Popov V.N."/>
        </authorList>
    </citation>
    <scope>NUCLEOTIDE SEQUENCE [LARGE SCALE GENOMIC DNA]</scope>
</reference>
<keyword evidence="1" id="KW-0732">Signal</keyword>
<dbReference type="AlphaFoldDB" id="A0A1J1IMA2"/>
<feature type="chain" id="PRO_5012407705" evidence="1">
    <location>
        <begin position="20"/>
        <end position="167"/>
    </location>
</feature>
<dbReference type="EMBL" id="CVRI01000055">
    <property type="protein sequence ID" value="CRL01375.1"/>
    <property type="molecule type" value="Genomic_DNA"/>
</dbReference>
<protein>
    <submittedName>
        <fullName evidence="3">CLUMA_CG014324, isoform A</fullName>
    </submittedName>
</protein>
<dbReference type="Gene3D" id="2.60.40.4060">
    <property type="entry name" value="Reeler domain"/>
    <property type="match status" value="1"/>
</dbReference>
<dbReference type="OrthoDB" id="6418377at2759"/>
<sequence>MWLESAIKIIILCLSCAFAMQSGSPKIEGEACLAMMPNHHVDPQSIASPYQVIVSSTSVHQGEILKIVITDPIAKTAFKGFAIQGRDVNNYNKTIGSFLKGPEIKVVECKWKASAVTNCSAKSKTRMEIEWKAPLDFIGDIQFYATLIKDFVTIWIDVKSELVTITE</sequence>
<evidence type="ECO:0000259" key="2">
    <source>
        <dbReference type="PROSITE" id="PS51019"/>
    </source>
</evidence>
<dbReference type="CDD" id="cd08544">
    <property type="entry name" value="Reeler"/>
    <property type="match status" value="1"/>
</dbReference>
<proteinExistence type="predicted"/>
<organism evidence="3 4">
    <name type="scientific">Clunio marinus</name>
    <dbReference type="NCBI Taxonomy" id="568069"/>
    <lineage>
        <taxon>Eukaryota</taxon>
        <taxon>Metazoa</taxon>
        <taxon>Ecdysozoa</taxon>
        <taxon>Arthropoda</taxon>
        <taxon>Hexapoda</taxon>
        <taxon>Insecta</taxon>
        <taxon>Pterygota</taxon>
        <taxon>Neoptera</taxon>
        <taxon>Endopterygota</taxon>
        <taxon>Diptera</taxon>
        <taxon>Nematocera</taxon>
        <taxon>Chironomoidea</taxon>
        <taxon>Chironomidae</taxon>
        <taxon>Clunio</taxon>
    </lineage>
</organism>
<dbReference type="InterPro" id="IPR042307">
    <property type="entry name" value="Reeler_sf"/>
</dbReference>
<dbReference type="PANTHER" id="PTHR45828:SF33">
    <property type="entry name" value="DOMON DOMAIN-CONTAINING PROTEIN"/>
    <property type="match status" value="1"/>
</dbReference>